<dbReference type="GO" id="GO:0004497">
    <property type="term" value="F:monooxygenase activity"/>
    <property type="evidence" value="ECO:0007669"/>
    <property type="project" value="TreeGrafter"/>
</dbReference>
<dbReference type="Gramene" id="KVI00413">
    <property type="protein sequence ID" value="KVI00413"/>
    <property type="gene ID" value="Ccrd_021350"/>
</dbReference>
<feature type="transmembrane region" description="Helical" evidence="2">
    <location>
        <begin position="86"/>
        <end position="105"/>
    </location>
</feature>
<dbReference type="STRING" id="59895.A0A103Y0S4"/>
<dbReference type="Proteomes" id="UP000243975">
    <property type="component" value="Unassembled WGS sequence"/>
</dbReference>
<comment type="caution">
    <text evidence="3">The sequence shown here is derived from an EMBL/GenBank/DDBJ whole genome shotgun (WGS) entry which is preliminary data.</text>
</comment>
<keyword evidence="4" id="KW-1185">Reference proteome</keyword>
<gene>
    <name evidence="3" type="ORF">Ccrd_021350</name>
</gene>
<dbReference type="OMA" id="NIGISHK"/>
<keyword evidence="2" id="KW-0812">Transmembrane</keyword>
<keyword evidence="2" id="KW-0472">Membrane</keyword>
<feature type="transmembrane region" description="Helical" evidence="2">
    <location>
        <begin position="282"/>
        <end position="305"/>
    </location>
</feature>
<dbReference type="Pfam" id="PF05042">
    <property type="entry name" value="Caleosin"/>
    <property type="match status" value="3"/>
</dbReference>
<evidence type="ECO:0000313" key="3">
    <source>
        <dbReference type="EMBL" id="KVI00413.1"/>
    </source>
</evidence>
<evidence type="ECO:0000256" key="2">
    <source>
        <dbReference type="SAM" id="Phobius"/>
    </source>
</evidence>
<sequence length="504" mass="57229">MEINGDSVAMATTAPLAPVTAQRPVRTDLELSIPKPYLARAMAALDMEHPDGTLEHDARGMSVLQQHVAFFDQDNNDIVYPWETYIGFRAIGFNVFISLIAAFVINITSSYRSLPGYIPSLLFPIYIANIHKCKHASDSGTYDTEGRYLPVNFENMFSKYAQTTPDKLTLRELWNMTEGNRTALDLFGWIFSKLEWGFLYMVAKDEEGYLSKEAMRVKMAQDSIAMATVAPMAPVTAQRPVPTNLESSVPKPYMARAMAAPDMEHPDGTPEHRARDMRLRAIGFNVLFSLIAGFFFNITFTYPTLPVSQSLFMCFSKSSYYGWYMPVNFEEMFSKYGKTAPDKLTLKELWSMTEGNRIAFDIVGWILSKLEWAAVYIIAKDEEGYLSKEAMRGVFDGSLFEDLARKNGANEKKRYMPVNFESMFSKYGKTAPDKLTFKELWNMTEGNRVSFDIIGWVMTKFEWGAVYIIAKDEDGYLSKDAMRGVFDGSLFERLAEKNAAKKRS</sequence>
<evidence type="ECO:0000313" key="4">
    <source>
        <dbReference type="Proteomes" id="UP000243975"/>
    </source>
</evidence>
<evidence type="ECO:0000256" key="1">
    <source>
        <dbReference type="ARBA" id="ARBA00006765"/>
    </source>
</evidence>
<dbReference type="InterPro" id="IPR007736">
    <property type="entry name" value="Caleosin-related"/>
</dbReference>
<protein>
    <submittedName>
        <fullName evidence="3">Caleosin</fullName>
    </submittedName>
</protein>
<dbReference type="PANTHER" id="PTHR31495">
    <property type="entry name" value="PEROXYGENASE 3-RELATED"/>
    <property type="match status" value="1"/>
</dbReference>
<dbReference type="GO" id="GO:0005509">
    <property type="term" value="F:calcium ion binding"/>
    <property type="evidence" value="ECO:0007669"/>
    <property type="project" value="TreeGrafter"/>
</dbReference>
<dbReference type="AlphaFoldDB" id="A0A103Y0S4"/>
<organism evidence="3 4">
    <name type="scientific">Cynara cardunculus var. scolymus</name>
    <name type="common">Globe artichoke</name>
    <name type="synonym">Cynara scolymus</name>
    <dbReference type="NCBI Taxonomy" id="59895"/>
    <lineage>
        <taxon>Eukaryota</taxon>
        <taxon>Viridiplantae</taxon>
        <taxon>Streptophyta</taxon>
        <taxon>Embryophyta</taxon>
        <taxon>Tracheophyta</taxon>
        <taxon>Spermatophyta</taxon>
        <taxon>Magnoliopsida</taxon>
        <taxon>eudicotyledons</taxon>
        <taxon>Gunneridae</taxon>
        <taxon>Pentapetalae</taxon>
        <taxon>asterids</taxon>
        <taxon>campanulids</taxon>
        <taxon>Asterales</taxon>
        <taxon>Asteraceae</taxon>
        <taxon>Carduoideae</taxon>
        <taxon>Cardueae</taxon>
        <taxon>Carduinae</taxon>
        <taxon>Cynara</taxon>
    </lineage>
</organism>
<accession>A0A103Y0S4</accession>
<name>A0A103Y0S4_CYNCS</name>
<dbReference type="EMBL" id="LEKV01003390">
    <property type="protein sequence ID" value="KVI00413.1"/>
    <property type="molecule type" value="Genomic_DNA"/>
</dbReference>
<dbReference type="PANTHER" id="PTHR31495:SF37">
    <property type="entry name" value="PLANT SEED PEROXYGENASE"/>
    <property type="match status" value="1"/>
</dbReference>
<reference evidence="3 4" key="1">
    <citation type="journal article" date="2016" name="Sci. Rep.">
        <title>The genome sequence of the outbreeding globe artichoke constructed de novo incorporating a phase-aware low-pass sequencing strategy of F1 progeny.</title>
        <authorList>
            <person name="Scaglione D."/>
            <person name="Reyes-Chin-Wo S."/>
            <person name="Acquadro A."/>
            <person name="Froenicke L."/>
            <person name="Portis E."/>
            <person name="Beitel C."/>
            <person name="Tirone M."/>
            <person name="Mauro R."/>
            <person name="Lo Monaco A."/>
            <person name="Mauromicale G."/>
            <person name="Faccioli P."/>
            <person name="Cattivelli L."/>
            <person name="Rieseberg L."/>
            <person name="Michelmore R."/>
            <person name="Lanteri S."/>
        </authorList>
    </citation>
    <scope>NUCLEOTIDE SEQUENCE [LARGE SCALE GENOMIC DNA]</scope>
    <source>
        <strain evidence="3">2C</strain>
    </source>
</reference>
<proteinExistence type="inferred from homology"/>
<keyword evidence="2" id="KW-1133">Transmembrane helix</keyword>
<comment type="similarity">
    <text evidence="1">Belongs to the caleosin family.</text>
</comment>